<evidence type="ECO:0000256" key="1">
    <source>
        <dbReference type="SAM" id="MobiDB-lite"/>
    </source>
</evidence>
<proteinExistence type="predicted"/>
<evidence type="ECO:0000313" key="3">
    <source>
        <dbReference type="Proteomes" id="UP001341840"/>
    </source>
</evidence>
<gene>
    <name evidence="2" type="ORF">PIB30_062675</name>
</gene>
<reference evidence="2 3" key="1">
    <citation type="journal article" date="2023" name="Plants (Basel)">
        <title>Bridging the Gap: Combining Genomics and Transcriptomics Approaches to Understand Stylosanthes scabra, an Orphan Legume from the Brazilian Caatinga.</title>
        <authorList>
            <person name="Ferreira-Neto J.R.C."/>
            <person name="da Silva M.D."/>
            <person name="Binneck E."/>
            <person name="de Melo N.F."/>
            <person name="da Silva R.H."/>
            <person name="de Melo A.L.T.M."/>
            <person name="Pandolfi V."/>
            <person name="Bustamante F.O."/>
            <person name="Brasileiro-Vidal A.C."/>
            <person name="Benko-Iseppon A.M."/>
        </authorList>
    </citation>
    <scope>NUCLEOTIDE SEQUENCE [LARGE SCALE GENOMIC DNA]</scope>
    <source>
        <tissue evidence="2">Leaves</tissue>
    </source>
</reference>
<feature type="region of interest" description="Disordered" evidence="1">
    <location>
        <begin position="251"/>
        <end position="322"/>
    </location>
</feature>
<protein>
    <submittedName>
        <fullName evidence="2">Uncharacterized protein</fullName>
    </submittedName>
</protein>
<keyword evidence="3" id="KW-1185">Reference proteome</keyword>
<sequence length="322" mass="37030">MLSVNERELYGWVDDEVFSQSSVVTSNMLLELRREMRLTEERVSEKDYVTEAADPSDRLPSQAAKDRTHFLWVYTELFTRLGVRLPFTDFQREVMTRCRVAASQLHLNGWGFLRTFEHVSLHFGFHPSWHVFLYIYQLQAPPSGKGFMSFLAHQGRRLFDAFEESIQEFKWHYFKVLPFLGRHPFWLDDEGKPFPWVYWILWRLWHSLLGNMEKQSRLDRLRQNMMEVEGVGPRSIVPSLKVLTAAAGASASTPVATAPQGSSSDAAKTKKKPPVASSDNPISVEKEEGAKEDPSADLKQKRRKQKVYESFPEEATLGADSA</sequence>
<organism evidence="2 3">
    <name type="scientific">Stylosanthes scabra</name>
    <dbReference type="NCBI Taxonomy" id="79078"/>
    <lineage>
        <taxon>Eukaryota</taxon>
        <taxon>Viridiplantae</taxon>
        <taxon>Streptophyta</taxon>
        <taxon>Embryophyta</taxon>
        <taxon>Tracheophyta</taxon>
        <taxon>Spermatophyta</taxon>
        <taxon>Magnoliopsida</taxon>
        <taxon>eudicotyledons</taxon>
        <taxon>Gunneridae</taxon>
        <taxon>Pentapetalae</taxon>
        <taxon>rosids</taxon>
        <taxon>fabids</taxon>
        <taxon>Fabales</taxon>
        <taxon>Fabaceae</taxon>
        <taxon>Papilionoideae</taxon>
        <taxon>50 kb inversion clade</taxon>
        <taxon>dalbergioids sensu lato</taxon>
        <taxon>Dalbergieae</taxon>
        <taxon>Pterocarpus clade</taxon>
        <taxon>Stylosanthes</taxon>
    </lineage>
</organism>
<comment type="caution">
    <text evidence="2">The sequence shown here is derived from an EMBL/GenBank/DDBJ whole genome shotgun (WGS) entry which is preliminary data.</text>
</comment>
<dbReference type="EMBL" id="JASCZI010121414">
    <property type="protein sequence ID" value="MED6161637.1"/>
    <property type="molecule type" value="Genomic_DNA"/>
</dbReference>
<dbReference type="Proteomes" id="UP001341840">
    <property type="component" value="Unassembled WGS sequence"/>
</dbReference>
<accession>A0ABU6ULR6</accession>
<feature type="compositionally biased region" description="Basic and acidic residues" evidence="1">
    <location>
        <begin position="284"/>
        <end position="299"/>
    </location>
</feature>
<evidence type="ECO:0000313" key="2">
    <source>
        <dbReference type="EMBL" id="MED6161637.1"/>
    </source>
</evidence>
<name>A0ABU6ULR6_9FABA</name>